<dbReference type="PANTHER" id="PTHR34492:SF2">
    <property type="entry name" value="G PROTEIN-COUPLED RECEPTOR"/>
    <property type="match status" value="1"/>
</dbReference>
<organism evidence="2 3">
    <name type="scientific">Mesorhabditis belari</name>
    <dbReference type="NCBI Taxonomy" id="2138241"/>
    <lineage>
        <taxon>Eukaryota</taxon>
        <taxon>Metazoa</taxon>
        <taxon>Ecdysozoa</taxon>
        <taxon>Nematoda</taxon>
        <taxon>Chromadorea</taxon>
        <taxon>Rhabditida</taxon>
        <taxon>Rhabditina</taxon>
        <taxon>Rhabditomorpha</taxon>
        <taxon>Rhabditoidea</taxon>
        <taxon>Rhabditidae</taxon>
        <taxon>Mesorhabditinae</taxon>
        <taxon>Mesorhabditis</taxon>
    </lineage>
</organism>
<protein>
    <submittedName>
        <fullName evidence="3">Uncharacterized protein</fullName>
    </submittedName>
</protein>
<keyword evidence="2" id="KW-1185">Reference proteome</keyword>
<feature type="transmembrane region" description="Helical" evidence="1">
    <location>
        <begin position="93"/>
        <end position="117"/>
    </location>
</feature>
<keyword evidence="1" id="KW-0812">Transmembrane</keyword>
<dbReference type="PANTHER" id="PTHR34492">
    <property type="entry name" value="GUSTATORY RECEPTOR FAMILY"/>
    <property type="match status" value="1"/>
</dbReference>
<dbReference type="AlphaFoldDB" id="A0AAF3EUM8"/>
<evidence type="ECO:0000313" key="2">
    <source>
        <dbReference type="Proteomes" id="UP000887575"/>
    </source>
</evidence>
<proteinExistence type="predicted"/>
<evidence type="ECO:0000256" key="1">
    <source>
        <dbReference type="SAM" id="Phobius"/>
    </source>
</evidence>
<dbReference type="WBParaSite" id="MBELARI_LOCUS17765">
    <property type="protein sequence ID" value="MBELARI_LOCUS17765"/>
    <property type="gene ID" value="MBELARI_LOCUS17765"/>
</dbReference>
<accession>A0AAF3EUM8</accession>
<feature type="transmembrane region" description="Helical" evidence="1">
    <location>
        <begin position="123"/>
        <end position="140"/>
    </location>
</feature>
<feature type="transmembrane region" description="Helical" evidence="1">
    <location>
        <begin position="238"/>
        <end position="258"/>
    </location>
</feature>
<keyword evidence="1" id="KW-1133">Transmembrane helix</keyword>
<evidence type="ECO:0000313" key="3">
    <source>
        <dbReference type="WBParaSite" id="MBELARI_LOCUS17765"/>
    </source>
</evidence>
<reference evidence="3" key="1">
    <citation type="submission" date="2024-02" db="UniProtKB">
        <authorList>
            <consortium name="WormBaseParasite"/>
        </authorList>
    </citation>
    <scope>IDENTIFICATION</scope>
</reference>
<sequence length="356" mass="41051">MDGKARRASYNQANCQPNVIIECRSSRLKSDKKERCYILNGQSIRHAEDGCDLLEKDLSDETVQLFETFIKVLNWIGVRFDPNFGSHLTLLRFLWLLLIMAFGIWSGGYDIYCMLFYSMPRTIPGTLVYLALVFQAIAAMEKRKHIQQHSRCFWILQTYILLSCLLYTVVMAIDPEGTFAIVHPKYIYTFYYPELRFTRPLFSSIFFTILLISLHTYLALTNALFWEAKKFNYLIDHIFAFTLTASIIPTTLFVLSFVLSRISVVELLLSSPAVSFCVYEYYAIMYPAKLHEELCKSKAALCMNHNVWVPYEKSVNKIAHTLVMHLDQTDLGISLWGFALVTKPLVLTVSGLDVRD</sequence>
<name>A0AAF3EUM8_9BILA</name>
<feature type="transmembrane region" description="Helical" evidence="1">
    <location>
        <begin position="152"/>
        <end position="173"/>
    </location>
</feature>
<dbReference type="Proteomes" id="UP000887575">
    <property type="component" value="Unassembled WGS sequence"/>
</dbReference>
<keyword evidence="1" id="KW-0472">Membrane</keyword>
<feature type="transmembrane region" description="Helical" evidence="1">
    <location>
        <begin position="201"/>
        <end position="226"/>
    </location>
</feature>